<dbReference type="AlphaFoldDB" id="L8JXQ1"/>
<evidence type="ECO:0000313" key="2">
    <source>
        <dbReference type="Proteomes" id="UP000011135"/>
    </source>
</evidence>
<sequence>MFADYLIYRVEDEKKYYLYHVEGYFIEVCYAPYENKVLGINAFTETDLIEPYLDFVSITELSV</sequence>
<proteinExistence type="predicted"/>
<protein>
    <submittedName>
        <fullName evidence="1">Uncharacterized protein</fullName>
    </submittedName>
</protein>
<dbReference type="EMBL" id="AMZN01000014">
    <property type="protein sequence ID" value="ELR72958.1"/>
    <property type="molecule type" value="Genomic_DNA"/>
</dbReference>
<accession>L8JXQ1</accession>
<gene>
    <name evidence="1" type="ORF">C900_00919</name>
</gene>
<dbReference type="Proteomes" id="UP000011135">
    <property type="component" value="Unassembled WGS sequence"/>
</dbReference>
<comment type="caution">
    <text evidence="1">The sequence shown here is derived from an EMBL/GenBank/DDBJ whole genome shotgun (WGS) entry which is preliminary data.</text>
</comment>
<reference evidence="1 2" key="1">
    <citation type="submission" date="2012-12" db="EMBL/GenBank/DDBJ databases">
        <title>Genome assembly of Fulvivirga imtechensis AK7.</title>
        <authorList>
            <person name="Nupur N."/>
            <person name="Khatri I."/>
            <person name="Kumar R."/>
            <person name="Subramanian S."/>
            <person name="Pinnaka A."/>
        </authorList>
    </citation>
    <scope>NUCLEOTIDE SEQUENCE [LARGE SCALE GENOMIC DNA]</scope>
    <source>
        <strain evidence="1 2">AK7</strain>
    </source>
</reference>
<organism evidence="1 2">
    <name type="scientific">Fulvivirga imtechensis AK7</name>
    <dbReference type="NCBI Taxonomy" id="1237149"/>
    <lineage>
        <taxon>Bacteria</taxon>
        <taxon>Pseudomonadati</taxon>
        <taxon>Bacteroidota</taxon>
        <taxon>Cytophagia</taxon>
        <taxon>Cytophagales</taxon>
        <taxon>Fulvivirgaceae</taxon>
        <taxon>Fulvivirga</taxon>
    </lineage>
</organism>
<dbReference type="STRING" id="1237149.C900_00919"/>
<name>L8JXQ1_9BACT</name>
<keyword evidence="2" id="KW-1185">Reference proteome</keyword>
<evidence type="ECO:0000313" key="1">
    <source>
        <dbReference type="EMBL" id="ELR72958.1"/>
    </source>
</evidence>